<dbReference type="InterPro" id="IPR011335">
    <property type="entry name" value="Restrct_endonuc-II-like"/>
</dbReference>
<keyword evidence="2" id="KW-1185">Reference proteome</keyword>
<dbReference type="KEGG" id="dte:Dester_1370"/>
<dbReference type="Proteomes" id="UP000007102">
    <property type="component" value="Chromosome"/>
</dbReference>
<name>F0S1J8_DESTD</name>
<dbReference type="Gene3D" id="3.90.1570.10">
    <property type="entry name" value="tt1808, chain A"/>
    <property type="match status" value="1"/>
</dbReference>
<dbReference type="SUPFAM" id="SSF52980">
    <property type="entry name" value="Restriction endonuclease-like"/>
    <property type="match status" value="1"/>
</dbReference>
<gene>
    <name evidence="1" type="ordered locus">Dester_1370</name>
</gene>
<evidence type="ECO:0000313" key="2">
    <source>
        <dbReference type="Proteomes" id="UP000007102"/>
    </source>
</evidence>
<protein>
    <recommendedName>
        <fullName evidence="3">Restriction endonuclease domain-containing protein</fullName>
    </recommendedName>
</protein>
<dbReference type="InterPro" id="IPR012296">
    <property type="entry name" value="Nuclease_put_TT1808"/>
</dbReference>
<reference evidence="1 2" key="1">
    <citation type="journal article" date="2011" name="Stand. Genomic Sci.">
        <title>Complete genome sequence of the thermophilic sulfur-reducer Desulfurobacterium thermolithotrophum type strain (BSA(T)) from a deep-sea hydrothermal vent.</title>
        <authorList>
            <person name="Goker M."/>
            <person name="Daligault H."/>
            <person name="Mwirichia R."/>
            <person name="Lapidus A."/>
            <person name="Lucas S."/>
            <person name="Deshpande S."/>
            <person name="Pagani I."/>
            <person name="Tapia R."/>
            <person name="Cheng J.F."/>
            <person name="Goodwin L."/>
            <person name="Pitluck S."/>
            <person name="Liolios K."/>
            <person name="Ivanova N."/>
            <person name="Mavromatis K."/>
            <person name="Mikhailova N."/>
            <person name="Pati A."/>
            <person name="Chen A."/>
            <person name="Palaniappan K."/>
            <person name="Han C."/>
            <person name="Land M."/>
            <person name="Hauser L."/>
            <person name="Pan C."/>
            <person name="Brambilla E.M."/>
            <person name="Rohde M."/>
            <person name="Spring S."/>
            <person name="Sikorski J."/>
            <person name="Wirth R."/>
            <person name="Detter J.C."/>
            <person name="Woyke T."/>
            <person name="Bristow J."/>
            <person name="Eisen J.A."/>
            <person name="Markowitz V."/>
            <person name="Hugenholtz P."/>
            <person name="Kyrpides N.C."/>
            <person name="Klenk H.P."/>
        </authorList>
    </citation>
    <scope>NUCLEOTIDE SEQUENCE [LARGE SCALE GENOMIC DNA]</scope>
    <source>
        <strain evidence="2">DSM 11699 / BSA</strain>
    </source>
</reference>
<dbReference type="RefSeq" id="WP_013638950.1">
    <property type="nucleotide sequence ID" value="NC_015185.1"/>
</dbReference>
<sequence>MATAVKAEKKKRRKSIPKVLIYEMRKGSPIYYRDYDKVLSGEKQLEEIMGSSGLQSWLIELIIWFLHQKLSRKKYQILSNEVSYKFVPRSWYNIDVGIWEKEKVRPYLEKDKLITVAPKVVIEIDTKADLRKFTTPQDYFHRKTQDLLDHGVERVIWIFTKDKKIWIAEKGKPWLIVDWDYEIPVLEGISFNLKELMKEDEEQIEDS</sequence>
<accession>F0S1J8</accession>
<reference evidence="2" key="2">
    <citation type="submission" date="2011-02" db="EMBL/GenBank/DDBJ databases">
        <title>The complete genome of Desulfurobacterium thermolithotrophum DSM 11699.</title>
        <authorList>
            <consortium name="US DOE Joint Genome Institute (JGI-PGF)"/>
            <person name="Lucas S."/>
            <person name="Copeland A."/>
            <person name="Lapidus A."/>
            <person name="Bruce D."/>
            <person name="Goodwin L."/>
            <person name="Pitluck S."/>
            <person name="Kyrpides N."/>
            <person name="Mavromatis K."/>
            <person name="Pagani I."/>
            <person name="Ivanova N."/>
            <person name="Mikhailova N."/>
            <person name="Daligault H."/>
            <person name="Detter J.C."/>
            <person name="Tapia R."/>
            <person name="Han C."/>
            <person name="Land M."/>
            <person name="Hauser L."/>
            <person name="Markowitz V."/>
            <person name="Cheng J.-F."/>
            <person name="Hugenholtz P."/>
            <person name="Woyke T."/>
            <person name="Wu D."/>
            <person name="Spring S."/>
            <person name="Brambilla E."/>
            <person name="Klenk H.-P."/>
            <person name="Eisen J.A."/>
        </authorList>
    </citation>
    <scope>NUCLEOTIDE SEQUENCE [LARGE SCALE GENOMIC DNA]</scope>
    <source>
        <strain evidence="2">DSM 11699 / BSA</strain>
    </source>
</reference>
<dbReference type="InParanoid" id="F0S1J8"/>
<dbReference type="STRING" id="868864.Dester_1370"/>
<dbReference type="eggNOG" id="COG4636">
    <property type="taxonomic scope" value="Bacteria"/>
</dbReference>
<evidence type="ECO:0000313" key="1">
    <source>
        <dbReference type="EMBL" id="ADY74001.1"/>
    </source>
</evidence>
<dbReference type="HOGENOM" id="CLU_1352862_0_0_0"/>
<dbReference type="AlphaFoldDB" id="F0S1J8"/>
<evidence type="ECO:0008006" key="3">
    <source>
        <dbReference type="Google" id="ProtNLM"/>
    </source>
</evidence>
<dbReference type="OrthoDB" id="13368at2"/>
<proteinExistence type="predicted"/>
<dbReference type="EMBL" id="CP002543">
    <property type="protein sequence ID" value="ADY74001.1"/>
    <property type="molecule type" value="Genomic_DNA"/>
</dbReference>
<organism evidence="1 2">
    <name type="scientific">Desulfurobacterium thermolithotrophum (strain DSM 11699 / BSA)</name>
    <dbReference type="NCBI Taxonomy" id="868864"/>
    <lineage>
        <taxon>Bacteria</taxon>
        <taxon>Pseudomonadati</taxon>
        <taxon>Aquificota</taxon>
        <taxon>Aquificia</taxon>
        <taxon>Desulfurobacteriales</taxon>
        <taxon>Desulfurobacteriaceae</taxon>
        <taxon>Desulfurobacterium</taxon>
    </lineage>
</organism>